<name>A0A2N6QHF0_9STAP</name>
<protein>
    <submittedName>
        <fullName evidence="2">NERD domain-containing protein</fullName>
    </submittedName>
</protein>
<feature type="domain" description="NERD" evidence="1">
    <location>
        <begin position="37"/>
        <end position="179"/>
    </location>
</feature>
<dbReference type="InterPro" id="IPR011528">
    <property type="entry name" value="NERD"/>
</dbReference>
<comment type="caution">
    <text evidence="2">The sequence shown here is derived from an EMBL/GenBank/DDBJ whole genome shotgun (WGS) entry which is preliminary data.</text>
</comment>
<proteinExistence type="predicted"/>
<dbReference type="RefSeq" id="WP_070504470.1">
    <property type="nucleotide sequence ID" value="NZ_JALCYA010000004.1"/>
</dbReference>
<sequence>MCKEENQTQHHYENKKYEYYSTPSQEYRMINKGERATIVHLKSILKAFVESKIITRCDLFNDLVVVDGNTMRQIDHLILTNRGIFIIETKHWRGDIYYNFSKEDLKKVNLYGLGDYLYSPETNNYFTFVLTNTNNELIFNKYGHPFQQVCEAQKVLGKVLNGQYINLIVYFNHPESNLYIGTKHKYIKCAESRNDLKIQLINCIDHSRFELNDSLYTTIINQLENYSSYNHISFNS</sequence>
<dbReference type="EMBL" id="PNGG01000003">
    <property type="protein sequence ID" value="PMC19012.1"/>
    <property type="molecule type" value="Genomic_DNA"/>
</dbReference>
<dbReference type="PROSITE" id="PS50965">
    <property type="entry name" value="NERD"/>
    <property type="match status" value="1"/>
</dbReference>
<reference evidence="2 3" key="1">
    <citation type="submission" date="2017-09" db="EMBL/GenBank/DDBJ databases">
        <title>Bacterial strain isolated from the female urinary microbiota.</title>
        <authorList>
            <person name="Thomas-White K."/>
            <person name="Kumar N."/>
            <person name="Forster S."/>
            <person name="Putonti C."/>
            <person name="Lawley T."/>
            <person name="Wolfe A.J."/>
        </authorList>
    </citation>
    <scope>NUCLEOTIDE SEQUENCE [LARGE SCALE GENOMIC DNA]</scope>
    <source>
        <strain evidence="2 3">UMB0834</strain>
    </source>
</reference>
<gene>
    <name evidence="2" type="ORF">CJ235_07015</name>
</gene>
<evidence type="ECO:0000259" key="1">
    <source>
        <dbReference type="PROSITE" id="PS50965"/>
    </source>
</evidence>
<organism evidence="2 3">
    <name type="scientific">Staphylococcus pettenkoferi</name>
    <dbReference type="NCBI Taxonomy" id="170573"/>
    <lineage>
        <taxon>Bacteria</taxon>
        <taxon>Bacillati</taxon>
        <taxon>Bacillota</taxon>
        <taxon>Bacilli</taxon>
        <taxon>Bacillales</taxon>
        <taxon>Staphylococcaceae</taxon>
        <taxon>Staphylococcus</taxon>
    </lineage>
</organism>
<dbReference type="Pfam" id="PF08378">
    <property type="entry name" value="NERD"/>
    <property type="match status" value="1"/>
</dbReference>
<accession>A0A2N6QHF0</accession>
<evidence type="ECO:0000313" key="2">
    <source>
        <dbReference type="EMBL" id="PMC19012.1"/>
    </source>
</evidence>
<evidence type="ECO:0000313" key="3">
    <source>
        <dbReference type="Proteomes" id="UP000235748"/>
    </source>
</evidence>
<dbReference type="Proteomes" id="UP000235748">
    <property type="component" value="Unassembled WGS sequence"/>
</dbReference>
<dbReference type="AlphaFoldDB" id="A0A2N6QHF0"/>